<dbReference type="Pfam" id="PF03732">
    <property type="entry name" value="Retrotrans_gag"/>
    <property type="match status" value="1"/>
</dbReference>
<dbReference type="Gene3D" id="3.20.20.70">
    <property type="entry name" value="Aldolase class I"/>
    <property type="match status" value="1"/>
</dbReference>
<dbReference type="Proteomes" id="UP001396334">
    <property type="component" value="Unassembled WGS sequence"/>
</dbReference>
<feature type="region of interest" description="Disordered" evidence="1">
    <location>
        <begin position="1"/>
        <end position="29"/>
    </location>
</feature>
<dbReference type="EMBL" id="JBBPBN010000224">
    <property type="protein sequence ID" value="KAK8972217.1"/>
    <property type="molecule type" value="Genomic_DNA"/>
</dbReference>
<organism evidence="3 4">
    <name type="scientific">Hibiscus sabdariffa</name>
    <name type="common">roselle</name>
    <dbReference type="NCBI Taxonomy" id="183260"/>
    <lineage>
        <taxon>Eukaryota</taxon>
        <taxon>Viridiplantae</taxon>
        <taxon>Streptophyta</taxon>
        <taxon>Embryophyta</taxon>
        <taxon>Tracheophyta</taxon>
        <taxon>Spermatophyta</taxon>
        <taxon>Magnoliopsida</taxon>
        <taxon>eudicotyledons</taxon>
        <taxon>Gunneridae</taxon>
        <taxon>Pentapetalae</taxon>
        <taxon>rosids</taxon>
        <taxon>malvids</taxon>
        <taxon>Malvales</taxon>
        <taxon>Malvaceae</taxon>
        <taxon>Malvoideae</taxon>
        <taxon>Hibiscus</taxon>
    </lineage>
</organism>
<evidence type="ECO:0000256" key="1">
    <source>
        <dbReference type="SAM" id="MobiDB-lite"/>
    </source>
</evidence>
<comment type="caution">
    <text evidence="3">The sequence shown here is derived from an EMBL/GenBank/DDBJ whole genome shotgun (WGS) entry which is preliminary data.</text>
</comment>
<feature type="compositionally biased region" description="Basic and acidic residues" evidence="1">
    <location>
        <begin position="151"/>
        <end position="166"/>
    </location>
</feature>
<evidence type="ECO:0000259" key="2">
    <source>
        <dbReference type="Pfam" id="PF03732"/>
    </source>
</evidence>
<protein>
    <recommendedName>
        <fullName evidence="2">Retrotransposon gag domain-containing protein</fullName>
    </recommendedName>
</protein>
<name>A0ABR2N801_9ROSI</name>
<reference evidence="3 4" key="1">
    <citation type="journal article" date="2024" name="G3 (Bethesda)">
        <title>Genome assembly of Hibiscus sabdariffa L. provides insights into metabolisms of medicinal natural products.</title>
        <authorList>
            <person name="Kim T."/>
        </authorList>
    </citation>
    <scope>NUCLEOTIDE SEQUENCE [LARGE SCALE GENOMIC DNA]</scope>
    <source>
        <strain evidence="3">TK-2024</strain>
        <tissue evidence="3">Old leaves</tissue>
    </source>
</reference>
<accession>A0ABR2N801</accession>
<feature type="compositionally biased region" description="Polar residues" evidence="1">
    <location>
        <begin position="167"/>
        <end position="194"/>
    </location>
</feature>
<sequence length="220" mass="25019">MVDTEVPEGQEGNIPQVQPEVRNSKKKDSLTGSATMWYTQLTRANIRSWKDLSKAFVEQYKHVTDMTPNRIMLEGMEQKASESLRPYAQRWRDVAAQIQPPISEHEITPMFVNTLKGALFDMLINNTTQNFVDMVRTEESIEVAIKSGRIDNDEHPRKSYKRKDNEVNTAGTYNAPKNFTISTPQVATGSGQNSNKKESRPLKIQNEKMTFTPLPISIIC</sequence>
<gene>
    <name evidence="3" type="ORF">V6N11_024302</name>
</gene>
<feature type="region of interest" description="Disordered" evidence="1">
    <location>
        <begin position="151"/>
        <end position="202"/>
    </location>
</feature>
<dbReference type="PANTHER" id="PTHR32108">
    <property type="entry name" value="DNA-DIRECTED RNA POLYMERASE SUBUNIT ALPHA"/>
    <property type="match status" value="1"/>
</dbReference>
<evidence type="ECO:0000313" key="3">
    <source>
        <dbReference type="EMBL" id="KAK8972217.1"/>
    </source>
</evidence>
<dbReference type="PANTHER" id="PTHR32108:SF9">
    <property type="entry name" value="REVERSE TRANSCRIPTASE RNASE H-LIKE DOMAIN-CONTAINING PROTEIN"/>
    <property type="match status" value="1"/>
</dbReference>
<dbReference type="InterPro" id="IPR005162">
    <property type="entry name" value="Retrotrans_gag_dom"/>
</dbReference>
<dbReference type="InterPro" id="IPR013785">
    <property type="entry name" value="Aldolase_TIM"/>
</dbReference>
<keyword evidence="4" id="KW-1185">Reference proteome</keyword>
<evidence type="ECO:0000313" key="4">
    <source>
        <dbReference type="Proteomes" id="UP001396334"/>
    </source>
</evidence>
<feature type="domain" description="Retrotransposon gag" evidence="2">
    <location>
        <begin position="29"/>
        <end position="116"/>
    </location>
</feature>
<proteinExistence type="predicted"/>